<dbReference type="EMBL" id="FNRL01000001">
    <property type="protein sequence ID" value="SDZ89933.1"/>
    <property type="molecule type" value="Genomic_DNA"/>
</dbReference>
<organism evidence="1 2">
    <name type="scientific">Chitinophaga terrae</name>
    <name type="common">ex Kim and Jung 2007</name>
    <dbReference type="NCBI Taxonomy" id="408074"/>
    <lineage>
        <taxon>Bacteria</taxon>
        <taxon>Pseudomonadati</taxon>
        <taxon>Bacteroidota</taxon>
        <taxon>Chitinophagia</taxon>
        <taxon>Chitinophagales</taxon>
        <taxon>Chitinophagaceae</taxon>
        <taxon>Chitinophaga</taxon>
    </lineage>
</organism>
<reference evidence="2" key="1">
    <citation type="submission" date="2016-10" db="EMBL/GenBank/DDBJ databases">
        <authorList>
            <person name="Varghese N."/>
            <person name="Submissions S."/>
        </authorList>
    </citation>
    <scope>NUCLEOTIDE SEQUENCE [LARGE SCALE GENOMIC DNA]</scope>
    <source>
        <strain evidence="2">DSM 23920</strain>
    </source>
</reference>
<dbReference type="Proteomes" id="UP000199656">
    <property type="component" value="Unassembled WGS sequence"/>
</dbReference>
<proteinExistence type="predicted"/>
<keyword evidence="2" id="KW-1185">Reference proteome</keyword>
<gene>
    <name evidence="1" type="ORF">SAMN05660909_00034</name>
</gene>
<accession>A0A1H3WS15</accession>
<protein>
    <submittedName>
        <fullName evidence="1">Uncharacterized protein</fullName>
    </submittedName>
</protein>
<evidence type="ECO:0000313" key="2">
    <source>
        <dbReference type="Proteomes" id="UP000199656"/>
    </source>
</evidence>
<sequence length="58" mass="6482">MLTPVQSFTYHTRAICSHESYLADYTCKAPCKASIYMDVMMYCAGTADHPMGKNNNKA</sequence>
<dbReference type="AlphaFoldDB" id="A0A1H3WS15"/>
<dbReference type="STRING" id="408074.SAMN05660909_00034"/>
<name>A0A1H3WS15_9BACT</name>
<evidence type="ECO:0000313" key="1">
    <source>
        <dbReference type="EMBL" id="SDZ89933.1"/>
    </source>
</evidence>